<comment type="caution">
    <text evidence="4">The sequence shown here is derived from an EMBL/GenBank/DDBJ whole genome shotgun (WGS) entry which is preliminary data.</text>
</comment>
<keyword evidence="5" id="KW-1185">Reference proteome</keyword>
<proteinExistence type="inferred from homology"/>
<evidence type="ECO:0000313" key="4">
    <source>
        <dbReference type="EMBL" id="KAK9046901.1"/>
    </source>
</evidence>
<dbReference type="Gene3D" id="3.30.10.10">
    <property type="entry name" value="Trypsin Inhibitor V, subunit A"/>
    <property type="match status" value="1"/>
</dbReference>
<comment type="similarity">
    <text evidence="1">Belongs to the protease inhibitor I13 (potato type I serine protease inhibitor) family.</text>
</comment>
<evidence type="ECO:0000256" key="2">
    <source>
        <dbReference type="ARBA" id="ARBA00022690"/>
    </source>
</evidence>
<reference evidence="4 5" key="1">
    <citation type="journal article" date="2024" name="G3 (Bethesda)">
        <title>Genome assembly of Hibiscus sabdariffa L. provides insights into metabolisms of medicinal natural products.</title>
        <authorList>
            <person name="Kim T."/>
        </authorList>
    </citation>
    <scope>NUCLEOTIDE SEQUENCE [LARGE SCALE GENOMIC DNA]</scope>
    <source>
        <strain evidence="4">TK-2024</strain>
        <tissue evidence="4">Old leaves</tissue>
    </source>
</reference>
<protein>
    <submittedName>
        <fullName evidence="4">Uncharacterized protein</fullName>
    </submittedName>
</protein>
<keyword evidence="2" id="KW-0646">Protease inhibitor</keyword>
<evidence type="ECO:0000256" key="1">
    <source>
        <dbReference type="ARBA" id="ARBA00008210"/>
    </source>
</evidence>
<dbReference type="Proteomes" id="UP001396334">
    <property type="component" value="Unassembled WGS sequence"/>
</dbReference>
<sequence length="107" mass="12041">MATLSALRKRHLHRYYLLRSWYVHSFIHSSISGSPVTWLDLAGHKVSWPELLGKKQAEAQATIQRDNPQVTVVILSPGRARFFDFCCNRVYLSVDGSGIVTKTPTVG</sequence>
<dbReference type="InterPro" id="IPR036354">
    <property type="entry name" value="Prot_inh_pot1_sf"/>
</dbReference>
<dbReference type="EMBL" id="JBBPBN010000001">
    <property type="protein sequence ID" value="KAK9046901.1"/>
    <property type="molecule type" value="Genomic_DNA"/>
</dbReference>
<accession>A0ABR2UB15</accession>
<evidence type="ECO:0000313" key="5">
    <source>
        <dbReference type="Proteomes" id="UP001396334"/>
    </source>
</evidence>
<gene>
    <name evidence="4" type="ORF">V6N11_052771</name>
</gene>
<dbReference type="SUPFAM" id="SSF54654">
    <property type="entry name" value="CI-2 family of serine protease inhibitors"/>
    <property type="match status" value="1"/>
</dbReference>
<evidence type="ECO:0000256" key="3">
    <source>
        <dbReference type="ARBA" id="ARBA00022900"/>
    </source>
</evidence>
<name>A0ABR2UB15_9ROSI</name>
<dbReference type="PANTHER" id="PTHR33091">
    <property type="entry name" value="PROTEIN, PUTATIVE, EXPRESSED-RELATED"/>
    <property type="match status" value="1"/>
</dbReference>
<keyword evidence="3" id="KW-0722">Serine protease inhibitor</keyword>
<dbReference type="InterPro" id="IPR000864">
    <property type="entry name" value="Prot_inh_pot1"/>
</dbReference>
<dbReference type="PANTHER" id="PTHR33091:SF44">
    <property type="entry name" value="SERINE PROTEASE INHIBITOR POTATO INHIBITOR I-TYPE FAMILY PROTEIN"/>
    <property type="match status" value="1"/>
</dbReference>
<organism evidence="4 5">
    <name type="scientific">Hibiscus sabdariffa</name>
    <name type="common">roselle</name>
    <dbReference type="NCBI Taxonomy" id="183260"/>
    <lineage>
        <taxon>Eukaryota</taxon>
        <taxon>Viridiplantae</taxon>
        <taxon>Streptophyta</taxon>
        <taxon>Embryophyta</taxon>
        <taxon>Tracheophyta</taxon>
        <taxon>Spermatophyta</taxon>
        <taxon>Magnoliopsida</taxon>
        <taxon>eudicotyledons</taxon>
        <taxon>Gunneridae</taxon>
        <taxon>Pentapetalae</taxon>
        <taxon>rosids</taxon>
        <taxon>malvids</taxon>
        <taxon>Malvales</taxon>
        <taxon>Malvaceae</taxon>
        <taxon>Malvoideae</taxon>
        <taxon>Hibiscus</taxon>
    </lineage>
</organism>
<dbReference type="Pfam" id="PF00280">
    <property type="entry name" value="potato_inhibit"/>
    <property type="match status" value="1"/>
</dbReference>